<keyword evidence="3 6" id="KW-0255">Endonuclease</keyword>
<dbReference type="EC" id="3.1.26.5" evidence="6 7"/>
<dbReference type="PANTHER" id="PTHR33992">
    <property type="entry name" value="RIBONUCLEASE P PROTEIN COMPONENT"/>
    <property type="match status" value="1"/>
</dbReference>
<evidence type="ECO:0000256" key="3">
    <source>
        <dbReference type="ARBA" id="ARBA00022759"/>
    </source>
</evidence>
<comment type="caution">
    <text evidence="9">The sequence shown here is derived from an EMBL/GenBank/DDBJ whole genome shotgun (WGS) entry which is preliminary data.</text>
</comment>
<gene>
    <name evidence="6 9" type="primary">rnpA</name>
    <name evidence="9" type="ORF">E6K73_13005</name>
</gene>
<dbReference type="HAMAP" id="MF_00227">
    <property type="entry name" value="RNase_P"/>
    <property type="match status" value="1"/>
</dbReference>
<evidence type="ECO:0000256" key="7">
    <source>
        <dbReference type="NCBIfam" id="TIGR00188"/>
    </source>
</evidence>
<dbReference type="GO" id="GO:0030677">
    <property type="term" value="C:ribonuclease P complex"/>
    <property type="evidence" value="ECO:0007669"/>
    <property type="project" value="TreeGrafter"/>
</dbReference>
<dbReference type="SUPFAM" id="SSF54211">
    <property type="entry name" value="Ribosomal protein S5 domain 2-like"/>
    <property type="match status" value="1"/>
</dbReference>
<dbReference type="Proteomes" id="UP000320184">
    <property type="component" value="Unassembled WGS sequence"/>
</dbReference>
<dbReference type="InterPro" id="IPR000100">
    <property type="entry name" value="RNase_P"/>
</dbReference>
<dbReference type="EMBL" id="VBOT01000164">
    <property type="protein sequence ID" value="TMQ47870.1"/>
    <property type="molecule type" value="Genomic_DNA"/>
</dbReference>
<dbReference type="GO" id="GO:0042781">
    <property type="term" value="F:3'-tRNA processing endoribonuclease activity"/>
    <property type="evidence" value="ECO:0007669"/>
    <property type="project" value="TreeGrafter"/>
</dbReference>
<keyword evidence="2 6" id="KW-0540">Nuclease</keyword>
<sequence>MLKGVDAGTELPARDRSGLAAASARSVMPSQHPERLGREHRLRSGRDFVLVKQDGRPLRGRHCLMLVAARPGEPTRVGFIASKKGVGGAVERNRRRLREIVRRRWPRVARQGYWFVIVAFRSAIGAPHQELADDIERLLAEAGALAPIGSLGHP</sequence>
<accession>A0A538S918</accession>
<dbReference type="GO" id="GO:0001682">
    <property type="term" value="P:tRNA 5'-leader removal"/>
    <property type="evidence" value="ECO:0007669"/>
    <property type="project" value="UniProtKB-UniRule"/>
</dbReference>
<organism evidence="9 10">
    <name type="scientific">Eiseniibacteriota bacterium</name>
    <dbReference type="NCBI Taxonomy" id="2212470"/>
    <lineage>
        <taxon>Bacteria</taxon>
        <taxon>Candidatus Eiseniibacteriota</taxon>
    </lineage>
</organism>
<evidence type="ECO:0000256" key="8">
    <source>
        <dbReference type="SAM" id="MobiDB-lite"/>
    </source>
</evidence>
<evidence type="ECO:0000256" key="5">
    <source>
        <dbReference type="ARBA" id="ARBA00022884"/>
    </source>
</evidence>
<keyword evidence="5 6" id="KW-0694">RNA-binding</keyword>
<dbReference type="GO" id="GO:0000049">
    <property type="term" value="F:tRNA binding"/>
    <property type="evidence" value="ECO:0007669"/>
    <property type="project" value="UniProtKB-UniRule"/>
</dbReference>
<dbReference type="InterPro" id="IPR020568">
    <property type="entry name" value="Ribosomal_Su5_D2-typ_SF"/>
</dbReference>
<evidence type="ECO:0000256" key="2">
    <source>
        <dbReference type="ARBA" id="ARBA00022722"/>
    </source>
</evidence>
<dbReference type="NCBIfam" id="TIGR00188">
    <property type="entry name" value="rnpA"/>
    <property type="match status" value="1"/>
</dbReference>
<comment type="function">
    <text evidence="6">RNaseP catalyzes the removal of the 5'-leader sequence from pre-tRNA to produce the mature 5'-terminus. It can also cleave other RNA substrates such as 4.5S RNA. The protein component plays an auxiliary but essential role in vivo by binding to the 5'-leader sequence and broadening the substrate specificity of the ribozyme.</text>
</comment>
<evidence type="ECO:0000313" key="10">
    <source>
        <dbReference type="Proteomes" id="UP000320184"/>
    </source>
</evidence>
<comment type="similarity">
    <text evidence="6">Belongs to the RnpA family.</text>
</comment>
<evidence type="ECO:0000256" key="1">
    <source>
        <dbReference type="ARBA" id="ARBA00022694"/>
    </source>
</evidence>
<dbReference type="InterPro" id="IPR014721">
    <property type="entry name" value="Ribsml_uS5_D2-typ_fold_subgr"/>
</dbReference>
<comment type="subunit">
    <text evidence="6">Consists of a catalytic RNA component (M1 or rnpB) and a protein subunit.</text>
</comment>
<dbReference type="Gene3D" id="3.30.230.10">
    <property type="match status" value="1"/>
</dbReference>
<feature type="region of interest" description="Disordered" evidence="8">
    <location>
        <begin position="1"/>
        <end position="38"/>
    </location>
</feature>
<evidence type="ECO:0000256" key="6">
    <source>
        <dbReference type="HAMAP-Rule" id="MF_00227"/>
    </source>
</evidence>
<reference evidence="9 10" key="1">
    <citation type="journal article" date="2019" name="Nat. Microbiol.">
        <title>Mediterranean grassland soil C-N compound turnover is dependent on rainfall and depth, and is mediated by genomically divergent microorganisms.</title>
        <authorList>
            <person name="Diamond S."/>
            <person name="Andeer P.F."/>
            <person name="Li Z."/>
            <person name="Crits-Christoph A."/>
            <person name="Burstein D."/>
            <person name="Anantharaman K."/>
            <person name="Lane K.R."/>
            <person name="Thomas B.C."/>
            <person name="Pan C."/>
            <person name="Northen T.R."/>
            <person name="Banfield J.F."/>
        </authorList>
    </citation>
    <scope>NUCLEOTIDE SEQUENCE [LARGE SCALE GENOMIC DNA]</scope>
    <source>
        <strain evidence="9">WS_3</strain>
    </source>
</reference>
<protein>
    <recommendedName>
        <fullName evidence="6 7">Ribonuclease P protein component</fullName>
        <shortName evidence="6">RNase P protein</shortName>
        <shortName evidence="6">RNaseP protein</shortName>
        <ecNumber evidence="6 7">3.1.26.5</ecNumber>
    </recommendedName>
    <alternativeName>
        <fullName evidence="6">Protein C5</fullName>
    </alternativeName>
</protein>
<dbReference type="PANTHER" id="PTHR33992:SF1">
    <property type="entry name" value="RIBONUCLEASE P PROTEIN COMPONENT"/>
    <property type="match status" value="1"/>
</dbReference>
<proteinExistence type="inferred from homology"/>
<dbReference type="AlphaFoldDB" id="A0A538S918"/>
<keyword evidence="1 6" id="KW-0819">tRNA processing</keyword>
<name>A0A538S918_UNCEI</name>
<evidence type="ECO:0000256" key="4">
    <source>
        <dbReference type="ARBA" id="ARBA00022801"/>
    </source>
</evidence>
<evidence type="ECO:0000313" key="9">
    <source>
        <dbReference type="EMBL" id="TMQ47870.1"/>
    </source>
</evidence>
<comment type="catalytic activity">
    <reaction evidence="6">
        <text>Endonucleolytic cleavage of RNA, removing 5'-extranucleotides from tRNA precursor.</text>
        <dbReference type="EC" id="3.1.26.5"/>
    </reaction>
</comment>
<dbReference type="Pfam" id="PF00825">
    <property type="entry name" value="Ribonuclease_P"/>
    <property type="match status" value="1"/>
</dbReference>
<dbReference type="GO" id="GO:0004526">
    <property type="term" value="F:ribonuclease P activity"/>
    <property type="evidence" value="ECO:0007669"/>
    <property type="project" value="UniProtKB-UniRule"/>
</dbReference>
<keyword evidence="4 6" id="KW-0378">Hydrolase</keyword>